<reference evidence="1" key="1">
    <citation type="submission" date="2021-08" db="EMBL/GenBank/DDBJ databases">
        <title>The first chromosome-level gecko genome reveals the dynamic sex chromosomes of Neotropical dwarf geckos (Sphaerodactylidae: Sphaerodactylus).</title>
        <authorList>
            <person name="Pinto B.J."/>
            <person name="Keating S.E."/>
            <person name="Gamble T."/>
        </authorList>
    </citation>
    <scope>NUCLEOTIDE SEQUENCE</scope>
    <source>
        <strain evidence="1">TG3544</strain>
    </source>
</reference>
<evidence type="ECO:0000313" key="1">
    <source>
        <dbReference type="EMBL" id="KAH7999011.1"/>
    </source>
</evidence>
<protein>
    <submittedName>
        <fullName evidence="1">Uncharacterized protein</fullName>
    </submittedName>
</protein>
<gene>
    <name evidence="1" type="ORF">K3G42_003834</name>
</gene>
<evidence type="ECO:0000313" key="2">
    <source>
        <dbReference type="Proteomes" id="UP000827872"/>
    </source>
</evidence>
<proteinExistence type="predicted"/>
<accession>A0ACB8F1L7</accession>
<dbReference type="Proteomes" id="UP000827872">
    <property type="component" value="Linkage Group LG05"/>
</dbReference>
<organism evidence="1 2">
    <name type="scientific">Sphaerodactylus townsendi</name>
    <dbReference type="NCBI Taxonomy" id="933632"/>
    <lineage>
        <taxon>Eukaryota</taxon>
        <taxon>Metazoa</taxon>
        <taxon>Chordata</taxon>
        <taxon>Craniata</taxon>
        <taxon>Vertebrata</taxon>
        <taxon>Euteleostomi</taxon>
        <taxon>Lepidosauria</taxon>
        <taxon>Squamata</taxon>
        <taxon>Bifurcata</taxon>
        <taxon>Gekkota</taxon>
        <taxon>Sphaerodactylidae</taxon>
        <taxon>Sphaerodactylus</taxon>
    </lineage>
</organism>
<name>A0ACB8F1L7_9SAUR</name>
<comment type="caution">
    <text evidence="1">The sequence shown here is derived from an EMBL/GenBank/DDBJ whole genome shotgun (WGS) entry which is preliminary data.</text>
</comment>
<keyword evidence="2" id="KW-1185">Reference proteome</keyword>
<sequence length="171" mass="19118">MCRVFSLPTVTSRIGAALSQRQTSSFTPPFSRIARPLRASELLSPSVSLPTQRDECPERAERCSWLIDPIFSELRAPLYFCRRGARMTGRAPSQVLRTSPAAGLAIYWKPLFRGRLLLLTNTLSRGPCWRPETPCGKPGSGGRTPRRKRDSSPHRRMFRQAARGPDALLAL</sequence>
<dbReference type="EMBL" id="CM037618">
    <property type="protein sequence ID" value="KAH7999011.1"/>
    <property type="molecule type" value="Genomic_DNA"/>
</dbReference>